<proteinExistence type="predicted"/>
<feature type="compositionally biased region" description="Low complexity" evidence="1">
    <location>
        <begin position="61"/>
        <end position="70"/>
    </location>
</feature>
<evidence type="ECO:0000313" key="4">
    <source>
        <dbReference type="Proteomes" id="UP001501759"/>
    </source>
</evidence>
<accession>A0ABP9J120</accession>
<evidence type="ECO:0000256" key="1">
    <source>
        <dbReference type="SAM" id="MobiDB-lite"/>
    </source>
</evidence>
<dbReference type="Proteomes" id="UP001501759">
    <property type="component" value="Unassembled WGS sequence"/>
</dbReference>
<reference evidence="4" key="1">
    <citation type="journal article" date="2019" name="Int. J. Syst. Evol. Microbiol.">
        <title>The Global Catalogue of Microorganisms (GCM) 10K type strain sequencing project: providing services to taxonomists for standard genome sequencing and annotation.</title>
        <authorList>
            <consortium name="The Broad Institute Genomics Platform"/>
            <consortium name="The Broad Institute Genome Sequencing Center for Infectious Disease"/>
            <person name="Wu L."/>
            <person name="Ma J."/>
        </authorList>
    </citation>
    <scope>NUCLEOTIDE SEQUENCE [LARGE SCALE GENOMIC DNA]</scope>
    <source>
        <strain evidence="4">JCM 18409</strain>
    </source>
</reference>
<keyword evidence="2" id="KW-0472">Membrane</keyword>
<organism evidence="3 4">
    <name type="scientific">Streptomyces siamensis</name>
    <dbReference type="NCBI Taxonomy" id="1274986"/>
    <lineage>
        <taxon>Bacteria</taxon>
        <taxon>Bacillati</taxon>
        <taxon>Actinomycetota</taxon>
        <taxon>Actinomycetes</taxon>
        <taxon>Kitasatosporales</taxon>
        <taxon>Streptomycetaceae</taxon>
        <taxon>Streptomyces</taxon>
    </lineage>
</organism>
<feature type="region of interest" description="Disordered" evidence="1">
    <location>
        <begin position="47"/>
        <end position="87"/>
    </location>
</feature>
<keyword evidence="2" id="KW-1133">Transmembrane helix</keyword>
<evidence type="ECO:0000256" key="2">
    <source>
        <dbReference type="SAM" id="Phobius"/>
    </source>
</evidence>
<keyword evidence="4" id="KW-1185">Reference proteome</keyword>
<gene>
    <name evidence="3" type="ORF">GCM10023335_40330</name>
</gene>
<comment type="caution">
    <text evidence="3">The sequence shown here is derived from an EMBL/GenBank/DDBJ whole genome shotgun (WGS) entry which is preliminary data.</text>
</comment>
<keyword evidence="2" id="KW-0812">Transmembrane</keyword>
<protein>
    <submittedName>
        <fullName evidence="3">Uncharacterized protein</fullName>
    </submittedName>
</protein>
<dbReference type="EMBL" id="BAABKB010000013">
    <property type="protein sequence ID" value="GAA5015430.1"/>
    <property type="molecule type" value="Genomic_DNA"/>
</dbReference>
<sequence>MNGATLVSMNALTDNFVGILTVLGIFVAVALPSLIGLAHERRVDRQLREARSRADAHRPGRGALPPAGGERSSRAHGFVTTTVTAHS</sequence>
<name>A0ABP9J120_9ACTN</name>
<feature type="compositionally biased region" description="Basic and acidic residues" evidence="1">
    <location>
        <begin position="47"/>
        <end position="58"/>
    </location>
</feature>
<feature type="transmembrane region" description="Helical" evidence="2">
    <location>
        <begin position="16"/>
        <end position="38"/>
    </location>
</feature>
<evidence type="ECO:0000313" key="3">
    <source>
        <dbReference type="EMBL" id="GAA5015430.1"/>
    </source>
</evidence>